<dbReference type="Proteomes" id="UP000701801">
    <property type="component" value="Unassembled WGS sequence"/>
</dbReference>
<dbReference type="AlphaFoldDB" id="A0A9N9LZ43"/>
<evidence type="ECO:0000313" key="3">
    <source>
        <dbReference type="Proteomes" id="UP000701801"/>
    </source>
</evidence>
<dbReference type="EMBL" id="CAJVRM010000607">
    <property type="protein sequence ID" value="CAG8982377.1"/>
    <property type="molecule type" value="Genomic_DNA"/>
</dbReference>
<evidence type="ECO:0000313" key="2">
    <source>
        <dbReference type="EMBL" id="CAG8982377.1"/>
    </source>
</evidence>
<accession>A0A9N9LZ43</accession>
<sequence length="142" mass="16352">MDVIFQRVFSKRRSMISQQGAQHAICSDLLDVLNNNQEKPQPQPQRGSALRTTELMILLLAFAFLTFAPVICNFFANYMYQRTARKRESAAQVKKMGEEIEALKTEINAAWAALEENRAELRAIKTRGEEDRIDCTEYEILH</sequence>
<organism evidence="2 3">
    <name type="scientific">Hymenoscyphus albidus</name>
    <dbReference type="NCBI Taxonomy" id="595503"/>
    <lineage>
        <taxon>Eukaryota</taxon>
        <taxon>Fungi</taxon>
        <taxon>Dikarya</taxon>
        <taxon>Ascomycota</taxon>
        <taxon>Pezizomycotina</taxon>
        <taxon>Leotiomycetes</taxon>
        <taxon>Helotiales</taxon>
        <taxon>Helotiaceae</taxon>
        <taxon>Hymenoscyphus</taxon>
    </lineage>
</organism>
<name>A0A9N9LZ43_9HELO</name>
<keyword evidence="3" id="KW-1185">Reference proteome</keyword>
<proteinExistence type="predicted"/>
<feature type="transmembrane region" description="Helical" evidence="1">
    <location>
        <begin position="55"/>
        <end position="76"/>
    </location>
</feature>
<keyword evidence="1" id="KW-0472">Membrane</keyword>
<reference evidence="2" key="1">
    <citation type="submission" date="2021-07" db="EMBL/GenBank/DDBJ databases">
        <authorList>
            <person name="Durling M."/>
        </authorList>
    </citation>
    <scope>NUCLEOTIDE SEQUENCE</scope>
</reference>
<dbReference type="OrthoDB" id="10512514at2759"/>
<keyword evidence="1" id="KW-1133">Transmembrane helix</keyword>
<evidence type="ECO:0000256" key="1">
    <source>
        <dbReference type="SAM" id="Phobius"/>
    </source>
</evidence>
<comment type="caution">
    <text evidence="2">The sequence shown here is derived from an EMBL/GenBank/DDBJ whole genome shotgun (WGS) entry which is preliminary data.</text>
</comment>
<keyword evidence="1" id="KW-0812">Transmembrane</keyword>
<protein>
    <submittedName>
        <fullName evidence="2">Uncharacterized protein</fullName>
    </submittedName>
</protein>
<gene>
    <name evidence="2" type="ORF">HYALB_00007499</name>
</gene>